<evidence type="ECO:0000256" key="6">
    <source>
        <dbReference type="ARBA" id="ARBA00022989"/>
    </source>
</evidence>
<evidence type="ECO:0000256" key="7">
    <source>
        <dbReference type="ARBA" id="ARBA00023136"/>
    </source>
</evidence>
<dbReference type="RefSeq" id="WP_074199664.1">
    <property type="nucleotide sequence ID" value="NZ_DAOSBL010000052.1"/>
</dbReference>
<feature type="transmembrane region" description="Helical" evidence="8">
    <location>
        <begin position="89"/>
        <end position="108"/>
    </location>
</feature>
<evidence type="ECO:0000256" key="8">
    <source>
        <dbReference type="SAM" id="Phobius"/>
    </source>
</evidence>
<dbReference type="Proteomes" id="UP000185093">
    <property type="component" value="Unassembled WGS sequence"/>
</dbReference>
<proteinExistence type="predicted"/>
<evidence type="ECO:0000256" key="3">
    <source>
        <dbReference type="ARBA" id="ARBA00022676"/>
    </source>
</evidence>
<dbReference type="PANTHER" id="PTHR33908">
    <property type="entry name" value="MANNOSYLTRANSFERASE YKCB-RELATED"/>
    <property type="match status" value="1"/>
</dbReference>
<feature type="transmembrane region" description="Helical" evidence="8">
    <location>
        <begin position="209"/>
        <end position="228"/>
    </location>
</feature>
<feature type="transmembrane region" description="Helical" evidence="8">
    <location>
        <begin position="331"/>
        <end position="352"/>
    </location>
</feature>
<keyword evidence="6 8" id="KW-1133">Transmembrane helix</keyword>
<evidence type="ECO:0000256" key="1">
    <source>
        <dbReference type="ARBA" id="ARBA00004651"/>
    </source>
</evidence>
<keyword evidence="4 10" id="KW-0808">Transferase</keyword>
<reference evidence="10 11" key="1">
    <citation type="submission" date="2016-11" db="EMBL/GenBank/DDBJ databases">
        <authorList>
            <person name="Varghese N."/>
            <person name="Submissions S."/>
        </authorList>
    </citation>
    <scope>NUCLEOTIDE SEQUENCE [LARGE SCALE GENOMIC DNA]</scope>
    <source>
        <strain evidence="10 11">DSM 20664</strain>
    </source>
</reference>
<keyword evidence="5 8" id="KW-0812">Transmembrane</keyword>
<evidence type="ECO:0000313" key="10">
    <source>
        <dbReference type="EMBL" id="SIN70047.1"/>
    </source>
</evidence>
<dbReference type="InterPro" id="IPR038731">
    <property type="entry name" value="RgtA/B/C-like"/>
</dbReference>
<evidence type="ECO:0000256" key="2">
    <source>
        <dbReference type="ARBA" id="ARBA00022475"/>
    </source>
</evidence>
<organism evidence="10 11">
    <name type="scientific">Acetomicrobium flavidum</name>
    <dbReference type="NCBI Taxonomy" id="49896"/>
    <lineage>
        <taxon>Bacteria</taxon>
        <taxon>Thermotogati</taxon>
        <taxon>Synergistota</taxon>
        <taxon>Synergistia</taxon>
        <taxon>Synergistales</taxon>
        <taxon>Acetomicrobiaceae</taxon>
        <taxon>Acetomicrobium</taxon>
    </lineage>
</organism>
<keyword evidence="11" id="KW-1185">Reference proteome</keyword>
<dbReference type="InterPro" id="IPR050297">
    <property type="entry name" value="LipidA_mod_glycosyltrf_83"/>
</dbReference>
<evidence type="ECO:0000259" key="9">
    <source>
        <dbReference type="Pfam" id="PF13231"/>
    </source>
</evidence>
<keyword evidence="3" id="KW-0328">Glycosyltransferase</keyword>
<feature type="transmembrane region" description="Helical" evidence="8">
    <location>
        <begin position="309"/>
        <end position="325"/>
    </location>
</feature>
<feature type="transmembrane region" description="Helical" evidence="8">
    <location>
        <begin position="364"/>
        <end position="386"/>
    </location>
</feature>
<name>A0ABY1JDR9_9BACT</name>
<comment type="caution">
    <text evidence="10">The sequence shown here is derived from an EMBL/GenBank/DDBJ whole genome shotgun (WGS) entry which is preliminary data.</text>
</comment>
<protein>
    <submittedName>
        <fullName evidence="10">4-amino-4-deoxy-L-arabinose transferase</fullName>
    </submittedName>
</protein>
<feature type="transmembrane region" description="Helical" evidence="8">
    <location>
        <begin position="128"/>
        <end position="155"/>
    </location>
</feature>
<evidence type="ECO:0000256" key="4">
    <source>
        <dbReference type="ARBA" id="ARBA00022679"/>
    </source>
</evidence>
<gene>
    <name evidence="10" type="ORF">SAMN05444368_1300</name>
</gene>
<dbReference type="EMBL" id="FSQZ01000001">
    <property type="protein sequence ID" value="SIN70047.1"/>
    <property type="molecule type" value="Genomic_DNA"/>
</dbReference>
<sequence>MSTQSKTSSRRQFLFVVLLALLASIAFQGSRGLYETTEGRYAEVAREMLRSGNYLEPTLLGLPHWSKPPLTYWAIALGLKIFGVNTWGARFYLVISFVLTVICVWKIAQTLWDKKSAYLSALVYTSSLMPLVSSNVVSTDTLLALWEALAIFAFWKAVRTQSKRWTVLVWLFLGMSFMTKGYPGLLPLLGMIPTQIYLRKTRGAQVPRLLIASGMLTFIAVGLGWYIFEAIKHPYLVPYWLGYEVVGRFSEESEFHNPHFYQAFEIYIPTLIFGTLPWSALLACKFKATKDIVKSALSKNALFKNPQNLFLFSYPLLSLVLFFMAKSKLQLYILPLFLPLSLTMGRALAAFLDLNVIKKRSTIRILAISGCIFIVALKALSGTSVVSSPHDMKRLSACIDEAVAARSFQLLVVYDKKLNGLAFYRDEILDHINPGMSEQLSEKVIAAFRNGKTPAVLLRADNVDLVSDALRRSGIPVTVKDLYGGWMLITCEQRS</sequence>
<feature type="transmembrane region" description="Helical" evidence="8">
    <location>
        <begin position="266"/>
        <end position="288"/>
    </location>
</feature>
<feature type="transmembrane region" description="Helical" evidence="8">
    <location>
        <begin position="167"/>
        <end position="189"/>
    </location>
</feature>
<keyword evidence="2" id="KW-1003">Cell membrane</keyword>
<keyword evidence="7 8" id="KW-0472">Membrane</keyword>
<accession>A0ABY1JDR9</accession>
<dbReference type="PANTHER" id="PTHR33908:SF3">
    <property type="entry name" value="UNDECAPRENYL PHOSPHATE-ALPHA-4-AMINO-4-DEOXY-L-ARABINOSE ARABINOSYL TRANSFERASE"/>
    <property type="match status" value="1"/>
</dbReference>
<feature type="domain" description="Glycosyltransferase RgtA/B/C/D-like" evidence="9">
    <location>
        <begin position="66"/>
        <end position="209"/>
    </location>
</feature>
<comment type="subcellular location">
    <subcellularLocation>
        <location evidence="1">Cell membrane</location>
        <topology evidence="1">Multi-pass membrane protein</topology>
    </subcellularLocation>
</comment>
<evidence type="ECO:0000313" key="11">
    <source>
        <dbReference type="Proteomes" id="UP000185093"/>
    </source>
</evidence>
<evidence type="ECO:0000256" key="5">
    <source>
        <dbReference type="ARBA" id="ARBA00022692"/>
    </source>
</evidence>
<dbReference type="Pfam" id="PF13231">
    <property type="entry name" value="PMT_2"/>
    <property type="match status" value="1"/>
</dbReference>
<dbReference type="GO" id="GO:0016740">
    <property type="term" value="F:transferase activity"/>
    <property type="evidence" value="ECO:0007669"/>
    <property type="project" value="UniProtKB-KW"/>
</dbReference>